<dbReference type="AlphaFoldDB" id="X1R4A2"/>
<sequence>TGASRQNRFATIEAEPLEANSPTSKNLAWGVVQQGANPNGVNVRGVATVDVLVDVNNRFAKDVADAVNHSLLLGKLDVAYMTVWEKRCQGAIPQPHGIQGGAPSNFHFVVVNQRLEPMERFLAWVVSHVKQVQMDV</sequence>
<dbReference type="EMBL" id="BARV01038221">
    <property type="protein sequence ID" value="GAI57945.1"/>
    <property type="molecule type" value="Genomic_DNA"/>
</dbReference>
<organism evidence="1">
    <name type="scientific">marine sediment metagenome</name>
    <dbReference type="NCBI Taxonomy" id="412755"/>
    <lineage>
        <taxon>unclassified sequences</taxon>
        <taxon>metagenomes</taxon>
        <taxon>ecological metagenomes</taxon>
    </lineage>
</organism>
<proteinExistence type="predicted"/>
<reference evidence="1" key="1">
    <citation type="journal article" date="2014" name="Front. Microbiol.">
        <title>High frequency of phylogenetically diverse reductive dehalogenase-homologous genes in deep subseafloor sedimentary metagenomes.</title>
        <authorList>
            <person name="Kawai M."/>
            <person name="Futagami T."/>
            <person name="Toyoda A."/>
            <person name="Takaki Y."/>
            <person name="Nishi S."/>
            <person name="Hori S."/>
            <person name="Arai W."/>
            <person name="Tsubouchi T."/>
            <person name="Morono Y."/>
            <person name="Uchiyama I."/>
            <person name="Ito T."/>
            <person name="Fujiyama A."/>
            <person name="Inagaki F."/>
            <person name="Takami H."/>
        </authorList>
    </citation>
    <scope>NUCLEOTIDE SEQUENCE</scope>
    <source>
        <strain evidence="1">Expedition CK06-06</strain>
    </source>
</reference>
<evidence type="ECO:0000313" key="1">
    <source>
        <dbReference type="EMBL" id="GAI57945.1"/>
    </source>
</evidence>
<feature type="non-terminal residue" evidence="1">
    <location>
        <position position="1"/>
    </location>
</feature>
<protein>
    <submittedName>
        <fullName evidence="1">Uncharacterized protein</fullName>
    </submittedName>
</protein>
<name>X1R4A2_9ZZZZ</name>
<gene>
    <name evidence="1" type="ORF">S06H3_58942</name>
</gene>
<comment type="caution">
    <text evidence="1">The sequence shown here is derived from an EMBL/GenBank/DDBJ whole genome shotgun (WGS) entry which is preliminary data.</text>
</comment>
<accession>X1R4A2</accession>